<dbReference type="PRINTS" id="PR00095">
    <property type="entry name" value="ANTSNTHASEI"/>
</dbReference>
<keyword evidence="4" id="KW-1185">Reference proteome</keyword>
<dbReference type="PANTHER" id="PTHR11236:SF18">
    <property type="entry name" value="AMINODEOXYCHORISMATE SYNTHASE"/>
    <property type="match status" value="1"/>
</dbReference>
<evidence type="ECO:0000259" key="1">
    <source>
        <dbReference type="Pfam" id="PF00425"/>
    </source>
</evidence>
<comment type="caution">
    <text evidence="3">The sequence shown here is derived from an EMBL/GenBank/DDBJ whole genome shotgun (WGS) entry which is preliminary data.</text>
</comment>
<dbReference type="Gene3D" id="3.60.120.10">
    <property type="entry name" value="Anthranilate synthase"/>
    <property type="match status" value="1"/>
</dbReference>
<dbReference type="InterPro" id="IPR006805">
    <property type="entry name" value="Anth_synth_I_N"/>
</dbReference>
<dbReference type="Pfam" id="PF04715">
    <property type="entry name" value="Anth_synt_I_N"/>
    <property type="match status" value="1"/>
</dbReference>
<dbReference type="PANTHER" id="PTHR11236">
    <property type="entry name" value="AMINOBENZOATE/ANTHRANILATE SYNTHASE"/>
    <property type="match status" value="1"/>
</dbReference>
<dbReference type="EMBL" id="JBHUPD010000003">
    <property type="protein sequence ID" value="MFD2873962.1"/>
    <property type="molecule type" value="Genomic_DNA"/>
</dbReference>
<evidence type="ECO:0000313" key="3">
    <source>
        <dbReference type="EMBL" id="MFD2873962.1"/>
    </source>
</evidence>
<evidence type="ECO:0000313" key="4">
    <source>
        <dbReference type="Proteomes" id="UP001597557"/>
    </source>
</evidence>
<protein>
    <submittedName>
        <fullName evidence="3">Anthranilate synthase component I family protein</fullName>
    </submittedName>
</protein>
<dbReference type="Pfam" id="PF00425">
    <property type="entry name" value="Chorismate_bind"/>
    <property type="match status" value="1"/>
</dbReference>
<feature type="domain" description="Anthranilate synthase component I N-terminal" evidence="2">
    <location>
        <begin position="74"/>
        <end position="114"/>
    </location>
</feature>
<gene>
    <name evidence="3" type="ORF">ACFS5N_15880</name>
</gene>
<dbReference type="InterPro" id="IPR005801">
    <property type="entry name" value="ADC_synthase"/>
</dbReference>
<dbReference type="InterPro" id="IPR019999">
    <property type="entry name" value="Anth_synth_I-like"/>
</dbReference>
<dbReference type="RefSeq" id="WP_377187713.1">
    <property type="nucleotide sequence ID" value="NZ_JBHUPD010000003.1"/>
</dbReference>
<dbReference type="SUPFAM" id="SSF56322">
    <property type="entry name" value="ADC synthase"/>
    <property type="match status" value="1"/>
</dbReference>
<reference evidence="4" key="1">
    <citation type="journal article" date="2019" name="Int. J. Syst. Evol. Microbiol.">
        <title>The Global Catalogue of Microorganisms (GCM) 10K type strain sequencing project: providing services to taxonomists for standard genome sequencing and annotation.</title>
        <authorList>
            <consortium name="The Broad Institute Genomics Platform"/>
            <consortium name="The Broad Institute Genome Sequencing Center for Infectious Disease"/>
            <person name="Wu L."/>
            <person name="Ma J."/>
        </authorList>
    </citation>
    <scope>NUCLEOTIDE SEQUENCE [LARGE SCALE GENOMIC DNA]</scope>
    <source>
        <strain evidence="4">KCTC 22437</strain>
    </source>
</reference>
<evidence type="ECO:0000259" key="2">
    <source>
        <dbReference type="Pfam" id="PF04715"/>
    </source>
</evidence>
<organism evidence="3 4">
    <name type="scientific">Mucilaginibacter ximonensis</name>
    <dbReference type="NCBI Taxonomy" id="538021"/>
    <lineage>
        <taxon>Bacteria</taxon>
        <taxon>Pseudomonadati</taxon>
        <taxon>Bacteroidota</taxon>
        <taxon>Sphingobacteriia</taxon>
        <taxon>Sphingobacteriales</taxon>
        <taxon>Sphingobacteriaceae</taxon>
        <taxon>Mucilaginibacter</taxon>
    </lineage>
</organism>
<name>A0ABW5YGK6_9SPHI</name>
<dbReference type="Proteomes" id="UP001597557">
    <property type="component" value="Unassembled WGS sequence"/>
</dbReference>
<dbReference type="InterPro" id="IPR015890">
    <property type="entry name" value="Chorismate_C"/>
</dbReference>
<accession>A0ABW5YGK6</accession>
<feature type="domain" description="Chorismate-utilising enzyme C-terminal" evidence="1">
    <location>
        <begin position="153"/>
        <end position="409"/>
    </location>
</feature>
<proteinExistence type="predicted"/>
<sequence length="422" mass="47831">MILQITDLNLFKQKALKWAARFDACSYLDSNNFNDPYSKFDTLITAGIHDSITAHTGCAFAELETFRTKYPEWLTGFLSYDLKNEVELLSSENPDQLNFPDLFFFAPKNIIILNNGLVEIIADDAQAVLDDINAEVLTDYEPRTLNLQARFSKADYVTTVNQIKDHISRGDIYVTNFCQEFFASDANIDPVATFLQLNRISPTPFGTFYKWMDNYILCASPERFLAKRGNKLISQPIKGTAKRGETAEEDEAIKAQLRNHTKELQENVMIVDLVRNDLTHSAKPGTVKTEELFGVYTFKQVHQMISTVVCELSDDISPVEAIRNTFPMGSMTGAPKIRSMQLMDKYERSKRGIYSGAIGYFSPNNDFDFNVVIRTLLYNRSNKYLSFTTGSAITYHADAEREYDECLLKAKAILQVLGQSLA</sequence>